<reference evidence="1 2" key="1">
    <citation type="submission" date="2013-10" db="EMBL/GenBank/DDBJ databases">
        <title>The Genome Sequence of Helicobacter canis NCTC 12740.</title>
        <authorList>
            <consortium name="The Broad Institute Genomics Platform"/>
            <person name="Earl A."/>
            <person name="Fox J.G."/>
            <person name="Shen Z."/>
            <person name="Young S.K."/>
            <person name="Zeng Q."/>
            <person name="Gargeya S."/>
            <person name="Fitzgerald M."/>
            <person name="Abouelleil A."/>
            <person name="Alvarado L."/>
            <person name="Chapman S.B."/>
            <person name="Gainer-Dewar J."/>
            <person name="Goldberg J."/>
            <person name="Griggs A."/>
            <person name="Gujja S."/>
            <person name="Hansen M."/>
            <person name="Howarth C."/>
            <person name="Imamovic A."/>
            <person name="Ireland A."/>
            <person name="Larimer J."/>
            <person name="McCowan C."/>
            <person name="Murphy C."/>
            <person name="Pearson M."/>
            <person name="Poon T.W."/>
            <person name="Priest M."/>
            <person name="Roberts A."/>
            <person name="Saif S."/>
            <person name="Shea T."/>
            <person name="Sykes S."/>
            <person name="Wortman J."/>
            <person name="Nusbaum C."/>
            <person name="Birren B."/>
        </authorList>
    </citation>
    <scope>NUCLEOTIDE SEQUENCE [LARGE SCALE GENOMIC DNA]</scope>
    <source>
        <strain evidence="1 2">NCTC 12740</strain>
    </source>
</reference>
<dbReference type="Proteomes" id="UP000018688">
    <property type="component" value="Unassembled WGS sequence"/>
</dbReference>
<keyword evidence="2" id="KW-1185">Reference proteome</keyword>
<organism evidence="1 2">
    <name type="scientific">Helicobacter canis NCTC 12740</name>
    <dbReference type="NCBI Taxonomy" id="1357399"/>
    <lineage>
        <taxon>Bacteria</taxon>
        <taxon>Pseudomonadati</taxon>
        <taxon>Campylobacterota</taxon>
        <taxon>Epsilonproteobacteria</taxon>
        <taxon>Campylobacterales</taxon>
        <taxon>Helicobacteraceae</taxon>
        <taxon>Helicobacter</taxon>
    </lineage>
</organism>
<dbReference type="SUPFAM" id="SSF53335">
    <property type="entry name" value="S-adenosyl-L-methionine-dependent methyltransferases"/>
    <property type="match status" value="1"/>
</dbReference>
<gene>
    <name evidence="1" type="ORF">HMPREF2087_00475</name>
</gene>
<protein>
    <recommendedName>
        <fullName evidence="3">PABS domain-containing protein</fullName>
    </recommendedName>
</protein>
<dbReference type="AlphaFoldDB" id="V8CKE8"/>
<dbReference type="Gene3D" id="3.40.50.150">
    <property type="entry name" value="Vaccinia Virus protein VP39"/>
    <property type="match status" value="1"/>
</dbReference>
<evidence type="ECO:0008006" key="3">
    <source>
        <dbReference type="Google" id="ProtNLM"/>
    </source>
</evidence>
<sequence>MGGGGYSSLYWGERAELVVSIESDKKWYESIKPRILPHNKMYLKTSILAEDDLSDYARFPLSLREKFDVIVIDGGDIGGINTRLECAKVALGLLDSSSPQGAMIIVDNADWHSGVTRFLRESGLIQVDFSGFGPINCYTWSTSIFLTRNFAFTPKTSKQPQYSIDALHYELDSTME</sequence>
<comment type="caution">
    <text evidence="1">The sequence shown here is derived from an EMBL/GenBank/DDBJ whole genome shotgun (WGS) entry which is preliminary data.</text>
</comment>
<dbReference type="STRING" id="1357399.HMPREF2087_00475"/>
<dbReference type="eggNOG" id="COG4122">
    <property type="taxonomic scope" value="Bacteria"/>
</dbReference>
<dbReference type="HOGENOM" id="CLU_1523117_0_0_7"/>
<dbReference type="PATRIC" id="fig|1357399.3.peg.498"/>
<name>V8CKE8_9HELI</name>
<evidence type="ECO:0000313" key="1">
    <source>
        <dbReference type="EMBL" id="ETD27557.1"/>
    </source>
</evidence>
<dbReference type="EMBL" id="AZJJ01000001">
    <property type="protein sequence ID" value="ETD27557.1"/>
    <property type="molecule type" value="Genomic_DNA"/>
</dbReference>
<evidence type="ECO:0000313" key="2">
    <source>
        <dbReference type="Proteomes" id="UP000018688"/>
    </source>
</evidence>
<proteinExistence type="predicted"/>
<accession>V8CKE8</accession>
<dbReference type="InterPro" id="IPR029063">
    <property type="entry name" value="SAM-dependent_MTases_sf"/>
</dbReference>
<dbReference type="RefSeq" id="WP_023929388.1">
    <property type="nucleotide sequence ID" value="NZ_KI669458.1"/>
</dbReference>